<dbReference type="EMBL" id="AFUN01000007">
    <property type="protein sequence ID" value="EGR97630.1"/>
    <property type="molecule type" value="Genomic_DNA"/>
</dbReference>
<gene>
    <name evidence="2" type="ORF">HMPREF1162_0027</name>
</gene>
<comment type="caution">
    <text evidence="2">The sequence shown here is derived from an EMBL/GenBank/DDBJ whole genome shotgun (WGS) entry which is preliminary data.</text>
</comment>
<dbReference type="Proteomes" id="UP000007832">
    <property type="component" value="Unassembled WGS sequence"/>
</dbReference>
<sequence>MRRSSETVDRWSWQVAKHNVLVTCVKDPRRWSSHPHGPQHDLPGYILT</sequence>
<evidence type="ECO:0000313" key="2">
    <source>
        <dbReference type="EMBL" id="EGR97630.1"/>
    </source>
</evidence>
<feature type="region of interest" description="Disordered" evidence="1">
    <location>
        <begin position="28"/>
        <end position="48"/>
    </location>
</feature>
<dbReference type="AlphaFoldDB" id="F9NSL7"/>
<organism evidence="2 3">
    <name type="scientific">[Propionibacterium] namnetense SK182B-JCVI</name>
    <dbReference type="NCBI Taxonomy" id="1051006"/>
    <lineage>
        <taxon>Bacteria</taxon>
        <taxon>Bacillati</taxon>
        <taxon>Actinomycetota</taxon>
        <taxon>Actinomycetes</taxon>
        <taxon>Propionibacteriales</taxon>
        <taxon>Propionibacteriaceae</taxon>
        <taxon>Cutibacterium</taxon>
    </lineage>
</organism>
<evidence type="ECO:0000256" key="1">
    <source>
        <dbReference type="SAM" id="MobiDB-lite"/>
    </source>
</evidence>
<reference evidence="2 3" key="1">
    <citation type="submission" date="2011-07" db="EMBL/GenBank/DDBJ databases">
        <title>Genome Sequence of Propionibacterium acnes SK182B-JCVI.</title>
        <authorList>
            <person name="Durkin A.S."/>
            <person name="Madupu R."/>
            <person name="Hostetler J."/>
            <person name="Radune D."/>
            <person name="Torralba M."/>
            <person name="Methe B."/>
            <person name="Sutton G."/>
            <person name="Strausberg R.L."/>
            <person name="Nelson K.E."/>
        </authorList>
    </citation>
    <scope>NUCLEOTIDE SEQUENCE [LARGE SCALE GENOMIC DNA]</scope>
    <source>
        <strain evidence="2 3">SK182B-JCVI</strain>
    </source>
</reference>
<proteinExistence type="predicted"/>
<accession>F9NSL7</accession>
<protein>
    <submittedName>
        <fullName evidence="2">Conserved domain protein</fullName>
    </submittedName>
</protein>
<name>F9NSL7_9ACTN</name>
<evidence type="ECO:0000313" key="3">
    <source>
        <dbReference type="Proteomes" id="UP000007832"/>
    </source>
</evidence>